<protein>
    <submittedName>
        <fullName evidence="1">Uncharacterized protein</fullName>
    </submittedName>
</protein>
<proteinExistence type="predicted"/>
<gene>
    <name evidence="1" type="ORF">BQ4739_LOCUS3753</name>
</gene>
<dbReference type="AlphaFoldDB" id="A0A383VC92"/>
<accession>A0A383VC92</accession>
<dbReference type="EMBL" id="FNXT01000288">
    <property type="protein sequence ID" value="SZX63197.1"/>
    <property type="molecule type" value="Genomic_DNA"/>
</dbReference>
<evidence type="ECO:0000313" key="2">
    <source>
        <dbReference type="Proteomes" id="UP000256970"/>
    </source>
</evidence>
<organism evidence="1 2">
    <name type="scientific">Tetradesmus obliquus</name>
    <name type="common">Green alga</name>
    <name type="synonym">Acutodesmus obliquus</name>
    <dbReference type="NCBI Taxonomy" id="3088"/>
    <lineage>
        <taxon>Eukaryota</taxon>
        <taxon>Viridiplantae</taxon>
        <taxon>Chlorophyta</taxon>
        <taxon>core chlorophytes</taxon>
        <taxon>Chlorophyceae</taxon>
        <taxon>CS clade</taxon>
        <taxon>Sphaeropleales</taxon>
        <taxon>Scenedesmaceae</taxon>
        <taxon>Tetradesmus</taxon>
    </lineage>
</organism>
<dbReference type="Proteomes" id="UP000256970">
    <property type="component" value="Unassembled WGS sequence"/>
</dbReference>
<name>A0A383VC92_TETOB</name>
<keyword evidence="2" id="KW-1185">Reference proteome</keyword>
<sequence length="291" mass="31148">MQALRGAQQTSCSCSKQQQRSATTSRTVRLLAKATSQPNQQQQQPSFASTAALTAAAAATVLQLCLPAAPALAQVAAAYSSSNTTAVSAAAWQPVLGDVAAVAQLPAEQEDFATEILTEELALPPQLMDFMELLQKGPVKDLNKLQAARRAVGFERSPDGRVLLLTEDGEPFQVKNDMGVPGLLLLRDAGGFCYYLPRSDSDALVQIDLSDDAVVAQLFANHAWEELVEPLEVLADDQTPAAGQSSGQDNEYGRLEQLRLTERQFRSVVSLAAGGQELPEEPLGQLESQEQ</sequence>
<evidence type="ECO:0000313" key="1">
    <source>
        <dbReference type="EMBL" id="SZX63197.1"/>
    </source>
</evidence>
<reference evidence="1 2" key="1">
    <citation type="submission" date="2016-10" db="EMBL/GenBank/DDBJ databases">
        <authorList>
            <person name="Cai Z."/>
        </authorList>
    </citation>
    <scope>NUCLEOTIDE SEQUENCE [LARGE SCALE GENOMIC DNA]</scope>
</reference>